<proteinExistence type="predicted"/>
<evidence type="ECO:0000313" key="1">
    <source>
        <dbReference type="EMBL" id="KAK8871002.1"/>
    </source>
</evidence>
<name>A0ABR2IZD4_9EUKA</name>
<reference evidence="1 2" key="1">
    <citation type="submission" date="2024-04" db="EMBL/GenBank/DDBJ databases">
        <title>Tritrichomonas musculus Genome.</title>
        <authorList>
            <person name="Alves-Ferreira E."/>
            <person name="Grigg M."/>
            <person name="Lorenzi H."/>
            <person name="Galac M."/>
        </authorList>
    </citation>
    <scope>NUCLEOTIDE SEQUENCE [LARGE SCALE GENOMIC DNA]</scope>
    <source>
        <strain evidence="1 2">EAF2021</strain>
    </source>
</reference>
<evidence type="ECO:0000313" key="2">
    <source>
        <dbReference type="Proteomes" id="UP001470230"/>
    </source>
</evidence>
<sequence>MSKELQGFFKQYEEYEKLIKSGGEYDYMKSLDLYNKFKKYFPDSGKSKLILNSIENVFKSFQSQYAFQSQSTDLKEKSFDEPILELIKTDFHEKIKIMKKEISEHQIEIARLKLQSRALFQQYNLRIRDISNYIDQLSDFCKSISPENIKKADDHQIRMICDLIYIVDKMQ</sequence>
<gene>
    <name evidence="1" type="ORF">M9Y10_008915</name>
</gene>
<organism evidence="1 2">
    <name type="scientific">Tritrichomonas musculus</name>
    <dbReference type="NCBI Taxonomy" id="1915356"/>
    <lineage>
        <taxon>Eukaryota</taxon>
        <taxon>Metamonada</taxon>
        <taxon>Parabasalia</taxon>
        <taxon>Tritrichomonadida</taxon>
        <taxon>Tritrichomonadidae</taxon>
        <taxon>Tritrichomonas</taxon>
    </lineage>
</organism>
<protein>
    <submittedName>
        <fullName evidence="1">Uncharacterized protein</fullName>
    </submittedName>
</protein>
<accession>A0ABR2IZD4</accession>
<dbReference type="Proteomes" id="UP001470230">
    <property type="component" value="Unassembled WGS sequence"/>
</dbReference>
<dbReference type="EMBL" id="JAPFFF010000014">
    <property type="protein sequence ID" value="KAK8871002.1"/>
    <property type="molecule type" value="Genomic_DNA"/>
</dbReference>
<keyword evidence="2" id="KW-1185">Reference proteome</keyword>
<comment type="caution">
    <text evidence="1">The sequence shown here is derived from an EMBL/GenBank/DDBJ whole genome shotgun (WGS) entry which is preliminary data.</text>
</comment>